<dbReference type="OrthoDB" id="1740536at2759"/>
<accession>A0A6P8DGJ3</accession>
<dbReference type="RefSeq" id="XP_031392466.1">
    <property type="nucleotide sequence ID" value="XM_031536606.1"/>
</dbReference>
<evidence type="ECO:0000313" key="4">
    <source>
        <dbReference type="RefSeq" id="XP_031392466.1"/>
    </source>
</evidence>
<feature type="region of interest" description="Disordered" evidence="1">
    <location>
        <begin position="534"/>
        <end position="574"/>
    </location>
</feature>
<name>A0A6P8DGJ3_PUNGR</name>
<feature type="region of interest" description="Disordered" evidence="1">
    <location>
        <begin position="648"/>
        <end position="668"/>
    </location>
</feature>
<reference evidence="4" key="2">
    <citation type="submission" date="2025-08" db="UniProtKB">
        <authorList>
            <consortium name="RefSeq"/>
        </authorList>
    </citation>
    <scope>IDENTIFICATION</scope>
    <source>
        <tissue evidence="4">Leaf</tissue>
    </source>
</reference>
<organism evidence="3 4">
    <name type="scientific">Punica granatum</name>
    <name type="common">Pomegranate</name>
    <dbReference type="NCBI Taxonomy" id="22663"/>
    <lineage>
        <taxon>Eukaryota</taxon>
        <taxon>Viridiplantae</taxon>
        <taxon>Streptophyta</taxon>
        <taxon>Embryophyta</taxon>
        <taxon>Tracheophyta</taxon>
        <taxon>Spermatophyta</taxon>
        <taxon>Magnoliopsida</taxon>
        <taxon>eudicotyledons</taxon>
        <taxon>Gunneridae</taxon>
        <taxon>Pentapetalae</taxon>
        <taxon>rosids</taxon>
        <taxon>malvids</taxon>
        <taxon>Myrtales</taxon>
        <taxon>Lythraceae</taxon>
        <taxon>Punica</taxon>
    </lineage>
</organism>
<sequence length="668" mass="73540">MEEIDPPVPSGEVTPPTTVRSQLPATHAPPYAPPSIYMPSTPVPPVLPSSNEAIRIAVLEGTVNQMASNITELMALLSGPNRASSSSIPPPAYGSMVDLSPWVLPTLAPENDVVPIPAPAHYPATVPPLTHAPEVYPFVAPLPVTLPVTFPPPPTPVPIIDPAMLALPPMLVSATSTHAPAPIAKPFPFPAPQPQISLPHRTPSILNIPYYNPDTQAVAAPEAPPTYIILAAEIEQKRRMKRMEEMMKALQESDSRYDTSYLDLNLFPNTRLPPKIKIPDFDKYDETTDPKPHLQGYRNRMMSYWGYEQFMIQTFQESLKGAALSWFTSLKAADIPTWDELAKKFVTQYGYNTGIAPSYLELSVMEMQEEQAFEDYATQWRAKAAKHRPPIDEVEQIQIFHGTLKGAYYSHLLGHMSSFNAMIKAGKKVSLGIKLGRIDHSVRKGEGESSKKTAVTAAFSHNRKGKDANVSVVNPGHPNHQQYAVNVAQSFPLPYHPAPQQQYPAQPIYYSAPPAYAPLQAPQSLGQQYTPTFQVQSSSPSASRIPHSAQRAPTPLTQQGNRGQVRPRPQYPPLPVPQSNIFRQLLAAGKINPEPPNENFNPANLNQNLHCEYHMGAPGHTTDNCYTLRGKLQALIDKKLLSFNEVKPPNVQINPLPDHDSSSARLST</sequence>
<reference evidence="3" key="1">
    <citation type="journal article" date="2020" name="Plant Biotechnol. J.">
        <title>The pomegranate (Punica granatum L.) draft genome dissects genetic divergence between soft- and hard-seeded cultivars.</title>
        <authorList>
            <person name="Luo X."/>
            <person name="Li H."/>
            <person name="Wu Z."/>
            <person name="Yao W."/>
            <person name="Zhao P."/>
            <person name="Cao D."/>
            <person name="Yu H."/>
            <person name="Li K."/>
            <person name="Poudel K."/>
            <person name="Zhao D."/>
            <person name="Zhang F."/>
            <person name="Xia X."/>
            <person name="Chen L."/>
            <person name="Wang Q."/>
            <person name="Jing D."/>
            <person name="Cao S."/>
        </authorList>
    </citation>
    <scope>NUCLEOTIDE SEQUENCE [LARGE SCALE GENOMIC DNA]</scope>
    <source>
        <strain evidence="3">cv. Tunisia</strain>
    </source>
</reference>
<feature type="compositionally biased region" description="Polar residues" evidence="1">
    <location>
        <begin position="15"/>
        <end position="24"/>
    </location>
</feature>
<dbReference type="Pfam" id="PF03732">
    <property type="entry name" value="Retrotrans_gag"/>
    <property type="match status" value="1"/>
</dbReference>
<feature type="compositionally biased region" description="Low complexity" evidence="1">
    <location>
        <begin position="537"/>
        <end position="549"/>
    </location>
</feature>
<dbReference type="PANTHER" id="PTHR33223">
    <property type="entry name" value="CCHC-TYPE DOMAIN-CONTAINING PROTEIN"/>
    <property type="match status" value="1"/>
</dbReference>
<keyword evidence="3" id="KW-1185">Reference proteome</keyword>
<protein>
    <submittedName>
        <fullName evidence="4">Uncharacterized protein LOC116204487</fullName>
    </submittedName>
</protein>
<evidence type="ECO:0000259" key="2">
    <source>
        <dbReference type="Pfam" id="PF03732"/>
    </source>
</evidence>
<dbReference type="AlphaFoldDB" id="A0A6P8DGJ3"/>
<evidence type="ECO:0000313" key="3">
    <source>
        <dbReference type="Proteomes" id="UP000515151"/>
    </source>
</evidence>
<proteinExistence type="predicted"/>
<gene>
    <name evidence="4" type="primary">LOC116204487</name>
</gene>
<dbReference type="PANTHER" id="PTHR33223:SF8">
    <property type="entry name" value="OS04G0172440 PROTEIN"/>
    <property type="match status" value="1"/>
</dbReference>
<dbReference type="Proteomes" id="UP000515151">
    <property type="component" value="Chromosome 1"/>
</dbReference>
<dbReference type="InterPro" id="IPR005162">
    <property type="entry name" value="Retrotrans_gag_dom"/>
</dbReference>
<feature type="region of interest" description="Disordered" evidence="1">
    <location>
        <begin position="1"/>
        <end position="32"/>
    </location>
</feature>
<evidence type="ECO:0000256" key="1">
    <source>
        <dbReference type="SAM" id="MobiDB-lite"/>
    </source>
</evidence>
<dbReference type="GeneID" id="116204487"/>
<feature type="domain" description="Retrotransposon gag" evidence="2">
    <location>
        <begin position="315"/>
        <end position="401"/>
    </location>
</feature>